<evidence type="ECO:0000256" key="3">
    <source>
        <dbReference type="ARBA" id="ARBA00022833"/>
    </source>
</evidence>
<evidence type="ECO:0000256" key="4">
    <source>
        <dbReference type="ARBA" id="ARBA00023125"/>
    </source>
</evidence>
<dbReference type="AlphaFoldDB" id="A0A0N4U145"/>
<accession>A0A0N4U145</accession>
<evidence type="ECO:0000256" key="1">
    <source>
        <dbReference type="ARBA" id="ARBA00022723"/>
    </source>
</evidence>
<dbReference type="OrthoDB" id="5804825at2759"/>
<evidence type="ECO:0000313" key="10">
    <source>
        <dbReference type="WBParaSite" id="DME_0000030101-mRNA-1"/>
    </source>
</evidence>
<dbReference type="STRING" id="318479.A0A0N4U145"/>
<keyword evidence="1" id="KW-0479">Metal-binding</keyword>
<proteinExistence type="predicted"/>
<gene>
    <name evidence="7" type="ORF">DME_LOCUS4661</name>
</gene>
<evidence type="ECO:0000256" key="5">
    <source>
        <dbReference type="SAM" id="MobiDB-lite"/>
    </source>
</evidence>
<keyword evidence="3" id="KW-0862">Zinc</keyword>
<feature type="domain" description="THAP-type" evidence="6">
    <location>
        <begin position="2"/>
        <end position="79"/>
    </location>
</feature>
<dbReference type="Proteomes" id="UP000038040">
    <property type="component" value="Unplaced"/>
</dbReference>
<evidence type="ECO:0000313" key="7">
    <source>
        <dbReference type="EMBL" id="VDN54688.1"/>
    </source>
</evidence>
<dbReference type="SUPFAM" id="SSF57716">
    <property type="entry name" value="Glucocorticoid receptor-like (DNA-binding domain)"/>
    <property type="match status" value="1"/>
</dbReference>
<dbReference type="InterPro" id="IPR038441">
    <property type="entry name" value="THAP_Znf_sf"/>
</dbReference>
<dbReference type="InterPro" id="IPR006612">
    <property type="entry name" value="THAP_Znf"/>
</dbReference>
<evidence type="ECO:0000259" key="6">
    <source>
        <dbReference type="SMART" id="SM00980"/>
    </source>
</evidence>
<dbReference type="Gene3D" id="6.20.210.20">
    <property type="entry name" value="THAP domain"/>
    <property type="match status" value="1"/>
</dbReference>
<dbReference type="Pfam" id="PF05485">
    <property type="entry name" value="THAP"/>
    <property type="match status" value="1"/>
</dbReference>
<evidence type="ECO:0000313" key="8">
    <source>
        <dbReference type="Proteomes" id="UP000038040"/>
    </source>
</evidence>
<reference evidence="10" key="1">
    <citation type="submission" date="2017-02" db="UniProtKB">
        <authorList>
            <consortium name="WormBaseParasite"/>
        </authorList>
    </citation>
    <scope>IDENTIFICATION</scope>
</reference>
<dbReference type="SMART" id="SM00980">
    <property type="entry name" value="THAP"/>
    <property type="match status" value="1"/>
</dbReference>
<keyword evidence="4" id="KW-0238">DNA-binding</keyword>
<sequence>MDKCIFCGWARRSSSPSIRFFGIPKEPGLKRVQWLYAIGGREITSKDRVCSLHFRQGRPSSDPSHEDFVPHLYLNRDTPPEIIQCLESLAEKKMEPEWFIENENYGSYSSTGLGRICRPLILQRKRKVVSERSETETVKEVEVNSAPQPSHSVGETSTLKKETIDEVSNTVVGDAKKAKLQILQRPLVEAVGVKPGQTVIIKRRFPIFKPSQQQSC</sequence>
<keyword evidence="2" id="KW-0863">Zinc-finger</keyword>
<reference evidence="7 9" key="2">
    <citation type="submission" date="2018-11" db="EMBL/GenBank/DDBJ databases">
        <authorList>
            <consortium name="Pathogen Informatics"/>
        </authorList>
    </citation>
    <scope>NUCLEOTIDE SEQUENCE [LARGE SCALE GENOMIC DNA]</scope>
</reference>
<name>A0A0N4U145_DRAME</name>
<dbReference type="EMBL" id="UYYG01001150">
    <property type="protein sequence ID" value="VDN54688.1"/>
    <property type="molecule type" value="Genomic_DNA"/>
</dbReference>
<organism evidence="8 10">
    <name type="scientific">Dracunculus medinensis</name>
    <name type="common">Guinea worm</name>
    <dbReference type="NCBI Taxonomy" id="318479"/>
    <lineage>
        <taxon>Eukaryota</taxon>
        <taxon>Metazoa</taxon>
        <taxon>Ecdysozoa</taxon>
        <taxon>Nematoda</taxon>
        <taxon>Chromadorea</taxon>
        <taxon>Rhabditida</taxon>
        <taxon>Spirurina</taxon>
        <taxon>Dracunculoidea</taxon>
        <taxon>Dracunculidae</taxon>
        <taxon>Dracunculus</taxon>
    </lineage>
</organism>
<evidence type="ECO:0000313" key="9">
    <source>
        <dbReference type="Proteomes" id="UP000274756"/>
    </source>
</evidence>
<dbReference type="GO" id="GO:0003677">
    <property type="term" value="F:DNA binding"/>
    <property type="evidence" value="ECO:0007669"/>
    <property type="project" value="UniProtKB-KW"/>
</dbReference>
<feature type="region of interest" description="Disordered" evidence="5">
    <location>
        <begin position="139"/>
        <end position="161"/>
    </location>
</feature>
<dbReference type="Proteomes" id="UP000274756">
    <property type="component" value="Unassembled WGS sequence"/>
</dbReference>
<dbReference type="WBParaSite" id="DME_0000030101-mRNA-1">
    <property type="protein sequence ID" value="DME_0000030101-mRNA-1"/>
    <property type="gene ID" value="DME_0000030101"/>
</dbReference>
<keyword evidence="9" id="KW-1185">Reference proteome</keyword>
<dbReference type="GO" id="GO:0008270">
    <property type="term" value="F:zinc ion binding"/>
    <property type="evidence" value="ECO:0007669"/>
    <property type="project" value="UniProtKB-KW"/>
</dbReference>
<evidence type="ECO:0000256" key="2">
    <source>
        <dbReference type="ARBA" id="ARBA00022771"/>
    </source>
</evidence>
<protein>
    <submittedName>
        <fullName evidence="10">THAP-type domain-containing protein</fullName>
    </submittedName>
</protein>
<feature type="compositionally biased region" description="Polar residues" evidence="5">
    <location>
        <begin position="145"/>
        <end position="157"/>
    </location>
</feature>